<accession>A0A080ZRT7</accession>
<evidence type="ECO:0000313" key="2">
    <source>
        <dbReference type="Proteomes" id="UP000028582"/>
    </source>
</evidence>
<gene>
    <name evidence="1" type="ORF">F444_14056</name>
</gene>
<protein>
    <submittedName>
        <fullName evidence="1">Uncharacterized protein</fullName>
    </submittedName>
</protein>
<name>A0A080ZRT7_PHYNI</name>
<sequence length="103" mass="10990">MTCCAIDSVLASLPEGISLFHVHDGSCFSCCTARLQAFWSQNSRAWSAGSHLTVVNRSGAMHSLNTSARPPSLVLRVKRSWVKPSQFAVPPTAVAIACSINST</sequence>
<reference evidence="1 2" key="1">
    <citation type="submission" date="2013-11" db="EMBL/GenBank/DDBJ databases">
        <title>The Genome Sequence of Phytophthora parasitica P1976.</title>
        <authorList>
            <consortium name="The Broad Institute Genomics Platform"/>
            <person name="Russ C."/>
            <person name="Tyler B."/>
            <person name="Panabieres F."/>
            <person name="Shan W."/>
            <person name="Tripathy S."/>
            <person name="Grunwald N."/>
            <person name="Machado M."/>
            <person name="Johnson C.S."/>
            <person name="Walker B."/>
            <person name="Young S."/>
            <person name="Zeng Q."/>
            <person name="Gargeya S."/>
            <person name="Fitzgerald M."/>
            <person name="Haas B."/>
            <person name="Abouelleil A."/>
            <person name="Allen A.W."/>
            <person name="Alvarado L."/>
            <person name="Arachchi H.M."/>
            <person name="Berlin A.M."/>
            <person name="Chapman S.B."/>
            <person name="Gainer-Dewar J."/>
            <person name="Goldberg J."/>
            <person name="Griggs A."/>
            <person name="Gujja S."/>
            <person name="Hansen M."/>
            <person name="Howarth C."/>
            <person name="Imamovic A."/>
            <person name="Ireland A."/>
            <person name="Larimer J."/>
            <person name="McCowan C."/>
            <person name="Murphy C."/>
            <person name="Pearson M."/>
            <person name="Poon T.W."/>
            <person name="Priest M."/>
            <person name="Roberts A."/>
            <person name="Saif S."/>
            <person name="Shea T."/>
            <person name="Sisk P."/>
            <person name="Sykes S."/>
            <person name="Wortman J."/>
            <person name="Nusbaum C."/>
            <person name="Birren B."/>
        </authorList>
    </citation>
    <scope>NUCLEOTIDE SEQUENCE [LARGE SCALE GENOMIC DNA]</scope>
    <source>
        <strain evidence="1 2">P1976</strain>
    </source>
</reference>
<organism evidence="1 2">
    <name type="scientific">Phytophthora nicotianae P1976</name>
    <dbReference type="NCBI Taxonomy" id="1317066"/>
    <lineage>
        <taxon>Eukaryota</taxon>
        <taxon>Sar</taxon>
        <taxon>Stramenopiles</taxon>
        <taxon>Oomycota</taxon>
        <taxon>Peronosporomycetes</taxon>
        <taxon>Peronosporales</taxon>
        <taxon>Peronosporaceae</taxon>
        <taxon>Phytophthora</taxon>
    </lineage>
</organism>
<evidence type="ECO:0000313" key="1">
    <source>
        <dbReference type="EMBL" id="ETO69348.1"/>
    </source>
</evidence>
<dbReference type="EMBL" id="ANJA01002563">
    <property type="protein sequence ID" value="ETO69348.1"/>
    <property type="molecule type" value="Genomic_DNA"/>
</dbReference>
<dbReference type="AlphaFoldDB" id="A0A080ZRT7"/>
<comment type="caution">
    <text evidence="1">The sequence shown here is derived from an EMBL/GenBank/DDBJ whole genome shotgun (WGS) entry which is preliminary data.</text>
</comment>
<dbReference type="Proteomes" id="UP000028582">
    <property type="component" value="Unassembled WGS sequence"/>
</dbReference>
<proteinExistence type="predicted"/>